<reference evidence="2" key="1">
    <citation type="journal article" date="2014" name="Int. J. Syst. Evol. Microbiol.">
        <title>Complete genome sequence of Corynebacterium casei LMG S-19264T (=DSM 44701T), isolated from a smear-ripened cheese.</title>
        <authorList>
            <consortium name="US DOE Joint Genome Institute (JGI-PGF)"/>
            <person name="Walter F."/>
            <person name="Albersmeier A."/>
            <person name="Kalinowski J."/>
            <person name="Ruckert C."/>
        </authorList>
    </citation>
    <scope>NUCLEOTIDE SEQUENCE</scope>
    <source>
        <strain evidence="2">KCTC 32182</strain>
    </source>
</reference>
<reference evidence="2" key="2">
    <citation type="submission" date="2020-09" db="EMBL/GenBank/DDBJ databases">
        <authorList>
            <person name="Sun Q."/>
            <person name="Kim S."/>
        </authorList>
    </citation>
    <scope>NUCLEOTIDE SEQUENCE</scope>
    <source>
        <strain evidence="2">KCTC 32182</strain>
    </source>
</reference>
<dbReference type="EMBL" id="BMYX01000013">
    <property type="protein sequence ID" value="GGY19461.1"/>
    <property type="molecule type" value="Genomic_DNA"/>
</dbReference>
<organism evidence="2 3">
    <name type="scientific">Paludibacterium paludis</name>
    <dbReference type="NCBI Taxonomy" id="1225769"/>
    <lineage>
        <taxon>Bacteria</taxon>
        <taxon>Pseudomonadati</taxon>
        <taxon>Pseudomonadota</taxon>
        <taxon>Betaproteobacteria</taxon>
        <taxon>Neisseriales</taxon>
        <taxon>Chromobacteriaceae</taxon>
        <taxon>Paludibacterium</taxon>
    </lineage>
</organism>
<protein>
    <submittedName>
        <fullName evidence="2">Uncharacterized protein</fullName>
    </submittedName>
</protein>
<evidence type="ECO:0000256" key="1">
    <source>
        <dbReference type="SAM" id="MobiDB-lite"/>
    </source>
</evidence>
<dbReference type="AlphaFoldDB" id="A0A918P4M5"/>
<proteinExistence type="predicted"/>
<name>A0A918P4M5_9NEIS</name>
<comment type="caution">
    <text evidence="2">The sequence shown here is derived from an EMBL/GenBank/DDBJ whole genome shotgun (WGS) entry which is preliminary data.</text>
</comment>
<evidence type="ECO:0000313" key="2">
    <source>
        <dbReference type="EMBL" id="GGY19461.1"/>
    </source>
</evidence>
<gene>
    <name evidence="2" type="ORF">GCM10011289_23780</name>
</gene>
<accession>A0A918P4M5</accession>
<sequence length="136" mass="14931">MEEVGLVPSSTGQPGGKKTGQKMADYPASGGKFLLACVELVKDGFCLSWIDRGFNGGKVSRSSVSGVLDIEDMLGDKLFAPIGKYFTDFHLNENADVVLKKRKVKYFCSSCQANVWGKKGLQIMCMKCNKLFVVYE</sequence>
<evidence type="ECO:0000313" key="3">
    <source>
        <dbReference type="Proteomes" id="UP000645257"/>
    </source>
</evidence>
<feature type="region of interest" description="Disordered" evidence="1">
    <location>
        <begin position="1"/>
        <end position="22"/>
    </location>
</feature>
<keyword evidence="3" id="KW-1185">Reference proteome</keyword>
<dbReference type="Proteomes" id="UP000645257">
    <property type="component" value="Unassembled WGS sequence"/>
</dbReference>